<keyword evidence="2" id="KW-0732">Signal</keyword>
<evidence type="ECO:0000313" key="7">
    <source>
        <dbReference type="EMBL" id="MEM5536987.1"/>
    </source>
</evidence>
<evidence type="ECO:0000256" key="4">
    <source>
        <dbReference type="SAM" id="MobiDB-lite"/>
    </source>
</evidence>
<dbReference type="Pfam" id="PF21142">
    <property type="entry name" value="A2M_bMG2"/>
    <property type="match status" value="1"/>
</dbReference>
<dbReference type="InterPro" id="IPR011625">
    <property type="entry name" value="A2M_N_BRD"/>
</dbReference>
<dbReference type="CDD" id="cd02891">
    <property type="entry name" value="A2M_like"/>
    <property type="match status" value="1"/>
</dbReference>
<comment type="function">
    <text evidence="3">Protects the bacterial cell from host peptidases.</text>
</comment>
<comment type="similarity">
    <text evidence="1">Belongs to the protease inhibitor I39 (alpha-2-macroglobulin) family. Bacterial alpha-2-macroglobulin subfamily.</text>
</comment>
<dbReference type="Pfam" id="PF17973">
    <property type="entry name" value="bMG10"/>
    <property type="match status" value="1"/>
</dbReference>
<dbReference type="SMART" id="SM01360">
    <property type="entry name" value="A2M"/>
    <property type="match status" value="1"/>
</dbReference>
<dbReference type="InterPro" id="IPR049120">
    <property type="entry name" value="A2M_bMG2"/>
</dbReference>
<dbReference type="InterPro" id="IPR026284">
    <property type="entry name" value="A2MG_proteobact"/>
</dbReference>
<dbReference type="PANTHER" id="PTHR40094">
    <property type="entry name" value="ALPHA-2-MACROGLOBULIN HOMOLOG"/>
    <property type="match status" value="1"/>
</dbReference>
<evidence type="ECO:0000256" key="2">
    <source>
        <dbReference type="ARBA" id="ARBA00022729"/>
    </source>
</evidence>
<dbReference type="Pfam" id="PF17962">
    <property type="entry name" value="bMG6"/>
    <property type="match status" value="1"/>
</dbReference>
<keyword evidence="3" id="KW-1003">Cell membrane</keyword>
<dbReference type="RefSeq" id="WP_342854572.1">
    <property type="nucleotide sequence ID" value="NZ_JBBMRA010000010.1"/>
</dbReference>
<dbReference type="InterPro" id="IPR041246">
    <property type="entry name" value="Bact_MG10"/>
</dbReference>
<dbReference type="PROSITE" id="PS51257">
    <property type="entry name" value="PROKAR_LIPOPROTEIN"/>
    <property type="match status" value="1"/>
</dbReference>
<dbReference type="InterPro" id="IPR011626">
    <property type="entry name" value="Alpha-macroglobulin_TED"/>
</dbReference>
<organism evidence="7 8">
    <name type="scientific">Neptuniibacter pectenicola</name>
    <dbReference type="NCBI Taxonomy" id="1806669"/>
    <lineage>
        <taxon>Bacteria</taxon>
        <taxon>Pseudomonadati</taxon>
        <taxon>Pseudomonadota</taxon>
        <taxon>Gammaproteobacteria</taxon>
        <taxon>Oceanospirillales</taxon>
        <taxon>Oceanospirillaceae</taxon>
        <taxon>Neptuniibacter</taxon>
    </lineage>
</organism>
<dbReference type="InterPro" id="IPR040639">
    <property type="entry name" value="A2MG_MG1"/>
</dbReference>
<dbReference type="InterPro" id="IPR001599">
    <property type="entry name" value="Macroglobln_a2"/>
</dbReference>
<keyword evidence="3" id="KW-0646">Protease inhibitor</keyword>
<dbReference type="SMART" id="SM01359">
    <property type="entry name" value="A2M_N_2"/>
    <property type="match status" value="1"/>
</dbReference>
<dbReference type="Pfam" id="PF07678">
    <property type="entry name" value="TED_complement"/>
    <property type="match status" value="1"/>
</dbReference>
<feature type="domain" description="Alpha-2-macroglobulin bait region" evidence="5">
    <location>
        <begin position="741"/>
        <end position="888"/>
    </location>
</feature>
<evidence type="ECO:0000256" key="3">
    <source>
        <dbReference type="PIRNR" id="PIRNR038980"/>
    </source>
</evidence>
<dbReference type="InterPro" id="IPR002890">
    <property type="entry name" value="MG2"/>
</dbReference>
<feature type="domain" description="Alpha-2-macroglobulin" evidence="6">
    <location>
        <begin position="951"/>
        <end position="1038"/>
    </location>
</feature>
<dbReference type="Pfam" id="PF11974">
    <property type="entry name" value="bMG3"/>
    <property type="match status" value="1"/>
</dbReference>
<reference evidence="7 8" key="1">
    <citation type="submission" date="2024-03" db="EMBL/GenBank/DDBJ databases">
        <title>Community enrichment and isolation of bacterial strains for fucoidan degradation.</title>
        <authorList>
            <person name="Sichert A."/>
        </authorList>
    </citation>
    <scope>NUCLEOTIDE SEQUENCE [LARGE SCALE GENOMIC DNA]</scope>
    <source>
        <strain evidence="7 8">AS76</strain>
    </source>
</reference>
<dbReference type="Pfam" id="PF17970">
    <property type="entry name" value="bMG1"/>
    <property type="match status" value="1"/>
</dbReference>
<sequence>MSCYKIMGLGLLITLLLTGCSDDPDERQKNHVNSTTSPQVSTVAPEGNNTSVKGNMQPLDVLDISEREFGDVNAISLLFNTPIQPDQAFKSFIKIEPELGKPVLSKDGRTLYFTGISPVTEYTVSVEPGLAAENKTTLTYGLSETVKTRALPRLVSFETDGVVMIPGKVDSLALLAVNVAEADVNIYKVKSDKFVTFFNEYGALSNGDRWYHDETRLGNTVDHVYSTRLKISKKENQRNRVSLPVNLVPNIDDGGLYLATVRTPGGFDFQATWFTVSSLGIQARDYGKHTRFIIQNAKSGALLKGVTLKILDYNNKVIATGMSNHEGAWETTNNWQRHSPRLIMATQGNQVSVLQYRAADFDLSSFSVSGRPVKDIEHFVYSPRDIYRPGETLILSTLTRDMDGQLIGGALNVELIKPDGQRAGIWRTEASAPGYYEFRHALPTAAPLGQWYAQVFSPAKPKMKARFKFKVEEFLPERLRLVFNQPGLMSFSKGETVSVPLVGEYLYGAPAAGNRLDTQVTVSGWASPFEGLKGFKFGAPDTVSRYQFSLDSVELNSQGETTTVINKKQLDWGNFSTPTRVRLNYSLFESGGRAINRSQSVLLWPRSSFIGVKPRFKNDVSDTEQEIEFDLVRADAQGTLLATGEAKATLYRIEEKYFWSHTSERGWHYEIEKNEYPVAHETINFADNTRPSIKLPVEWGRYRLELEDYSAGSKTVYRFQAGDSWYYNWNSASDQIRPDKVTVALDKAAYHAGDKVKVKLASPTEGRAIVLLETDTVLSTVEVQLKNREAEVEITLPQNMARHDAYISAFVVAPTEQKEKVSKRSFGIVHLPMDRTARQLDVSINVAEKLLPENRAEIKVLVNDNKGKPVSGDVYVTLSAVDSGVLSVTGYRQPDPFEFFYGQRRYNASITDMYDDLAEPVLSDQAEIRWGGDGELERGGDAPPSDVQIVSLFSSVVNVEQGVVSIPLDLPAFDGELTLNAVAMGRDQFGTHSETTKVASPVVAQLSMPRFLAMGDEATLALDLANVSGASQEVEVSIATEGAVSLAAKRHRIQLADGQKQIIHLPVKAVSIGEGHITAAITLADGTGNTVQLQRDWRLGVRSAYPATYGKVSQYLQKGERIRFPVADINTLAGDTVKAQLRVAVTPDLGAANHFKSLMRYPYACLEQTTSKSQPIAILFEHDQLPAFAQSVSVQQREKQINVALARYAELQRANGSFGLWNKFSPEEHWLTAYATDFLLQLKQSGIAVPESLLNNAQKRLNTYVHKRTALAVRTWSDIPSHYEISYRAYAAYVLAKGGRVTLGPLRDMAENQLTEARGMLPGVHLGLAMIETGSVDEGEKLITDAFSVKRAPGYLGDYGSVVRDKAMAIHSVIAAKSVSDGVVKQALKQLPDLLVELKQVRWLSTQEKAALLRLASDLYQLDTQGKWTGELVQGDIDAVLSATGELGKNIDRDALDKTSFTNQGDKPLFASFSWTGLPADMPSSLNEGVNVRVDHFTVINNKARALEKDQVLKIGEVVLTRVRLYSETRVPDGLLVNLIPAGVELENQNLQNALKLDSIQIGGEAVEQQAQIVYQAYKGDRYVAAVDLPAKREQTVYFLSRAVTPGAYVVPPAMVESMYKPSIRGISNSIKSISVMP</sequence>
<feature type="region of interest" description="Disordered" evidence="4">
    <location>
        <begin position="25"/>
        <end position="55"/>
    </location>
</feature>
<keyword evidence="3" id="KW-0472">Membrane</keyword>
<dbReference type="PIRSF" id="PIRSF038980">
    <property type="entry name" value="A2M_bac"/>
    <property type="match status" value="1"/>
</dbReference>
<dbReference type="InterPro" id="IPR021868">
    <property type="entry name" value="Alpha_2_Macroglob_MG3"/>
</dbReference>
<dbReference type="InterPro" id="IPR008930">
    <property type="entry name" value="Terpenoid_cyclase/PrenylTrfase"/>
</dbReference>
<gene>
    <name evidence="7" type="ORF">WNY58_11350</name>
</gene>
<dbReference type="Gene3D" id="2.60.40.1930">
    <property type="match status" value="1"/>
</dbReference>
<dbReference type="PANTHER" id="PTHR40094:SF1">
    <property type="entry name" value="UBIQUITIN DOMAIN-CONTAINING PROTEIN"/>
    <property type="match status" value="1"/>
</dbReference>
<dbReference type="Pfam" id="PF01835">
    <property type="entry name" value="MG2"/>
    <property type="match status" value="1"/>
</dbReference>
<evidence type="ECO:0000313" key="8">
    <source>
        <dbReference type="Proteomes" id="UP001449225"/>
    </source>
</evidence>
<dbReference type="Pfam" id="PF17972">
    <property type="entry name" value="bMG5"/>
    <property type="match status" value="1"/>
</dbReference>
<accession>A0ABU9TTE0</accession>
<keyword evidence="8" id="KW-1185">Reference proteome</keyword>
<protein>
    <recommendedName>
        <fullName evidence="3">Alpha-2-macroglobulin</fullName>
    </recommendedName>
</protein>
<dbReference type="InterPro" id="IPR041462">
    <property type="entry name" value="Bact_A2M_MG6"/>
</dbReference>
<dbReference type="Gene3D" id="1.50.10.20">
    <property type="match status" value="1"/>
</dbReference>
<dbReference type="EMBL" id="JBBMRA010000010">
    <property type="protein sequence ID" value="MEM5536987.1"/>
    <property type="molecule type" value="Genomic_DNA"/>
</dbReference>
<dbReference type="SUPFAM" id="SSF48239">
    <property type="entry name" value="Terpenoid cyclases/Protein prenyltransferases"/>
    <property type="match status" value="1"/>
</dbReference>
<feature type="compositionally biased region" description="Polar residues" evidence="4">
    <location>
        <begin position="31"/>
        <end position="54"/>
    </location>
</feature>
<dbReference type="Proteomes" id="UP001449225">
    <property type="component" value="Unassembled WGS sequence"/>
</dbReference>
<dbReference type="InterPro" id="IPR051802">
    <property type="entry name" value="YfhM-like"/>
</dbReference>
<proteinExistence type="inferred from homology"/>
<dbReference type="Pfam" id="PF07703">
    <property type="entry name" value="A2M_BRD"/>
    <property type="match status" value="1"/>
</dbReference>
<dbReference type="Pfam" id="PF00207">
    <property type="entry name" value="A2M"/>
    <property type="match status" value="1"/>
</dbReference>
<evidence type="ECO:0000259" key="5">
    <source>
        <dbReference type="SMART" id="SM01359"/>
    </source>
</evidence>
<evidence type="ECO:0000256" key="1">
    <source>
        <dbReference type="ARBA" id="ARBA00010556"/>
    </source>
</evidence>
<name>A0ABU9TTE0_9GAMM</name>
<dbReference type="InterPro" id="IPR041203">
    <property type="entry name" value="Bact_A2M_MG5"/>
</dbReference>
<evidence type="ECO:0000259" key="6">
    <source>
        <dbReference type="SMART" id="SM01360"/>
    </source>
</evidence>
<comment type="caution">
    <text evidence="7">The sequence shown here is derived from an EMBL/GenBank/DDBJ whole genome shotgun (WGS) entry which is preliminary data.</text>
</comment>